<dbReference type="GO" id="GO:0016757">
    <property type="term" value="F:glycosyltransferase activity"/>
    <property type="evidence" value="ECO:0007669"/>
    <property type="project" value="InterPro"/>
</dbReference>
<keyword evidence="1" id="KW-0812">Transmembrane</keyword>
<dbReference type="EMBL" id="PEYC01000032">
    <property type="protein sequence ID" value="PIS40073.1"/>
    <property type="molecule type" value="Genomic_DNA"/>
</dbReference>
<name>A0A2H0YQN8_9BACT</name>
<accession>A0A2H0YQN8</accession>
<evidence type="ECO:0000313" key="2">
    <source>
        <dbReference type="EMBL" id="PIS40073.1"/>
    </source>
</evidence>
<dbReference type="Proteomes" id="UP000231472">
    <property type="component" value="Unassembled WGS sequence"/>
</dbReference>
<evidence type="ECO:0008006" key="4">
    <source>
        <dbReference type="Google" id="ProtNLM"/>
    </source>
</evidence>
<organism evidence="2 3">
    <name type="scientific">Candidatus Nealsonbacteria bacterium CG08_land_8_20_14_0_20_36_22</name>
    <dbReference type="NCBI Taxonomy" id="1974704"/>
    <lineage>
        <taxon>Bacteria</taxon>
        <taxon>Candidatus Nealsoniibacteriota</taxon>
    </lineage>
</organism>
<evidence type="ECO:0000313" key="3">
    <source>
        <dbReference type="Proteomes" id="UP000231472"/>
    </source>
</evidence>
<sequence length="304" mass="35299">MNPKVSIFTIPKPFSGPINVIQRNAIQSWLLLKPKCEIILFGEEDGIAETAKEFNVRHIPDIKKNEFGTPFLDSVFNSAKEQANNNLLVYVNSDIILTDDFMRAVQQARKSFSSFLMVSQRWNLDIKEAIQFDEINWKDKLKERLSKEGIGPVGTDCFVFPRRFQHGLLSFVVGRDGWDNWFLYRARSLGVPLIDGTQLIKAIHQNHDYFHYPEGIKRGKELQKNLELLGSPFYAFSPKDADWILTEQGLKKQKTFLAFRYCYRFLGSLPAFYPYFSLWLKVLSSPAWLLAIIVRVLQKTFFKK</sequence>
<feature type="transmembrane region" description="Helical" evidence="1">
    <location>
        <begin position="272"/>
        <end position="297"/>
    </location>
</feature>
<dbReference type="AlphaFoldDB" id="A0A2H0YQN8"/>
<comment type="caution">
    <text evidence="2">The sequence shown here is derived from an EMBL/GenBank/DDBJ whole genome shotgun (WGS) entry which is preliminary data.</text>
</comment>
<dbReference type="InterPro" id="IPR044575">
    <property type="entry name" value="RAY1-like"/>
</dbReference>
<dbReference type="PANTHER" id="PTHR47483:SF1">
    <property type="entry name" value="BETA-ARABINOFURANOSYLTRANSFERASE RAY1"/>
    <property type="match status" value="1"/>
</dbReference>
<reference evidence="3" key="1">
    <citation type="submission" date="2017-09" db="EMBL/GenBank/DDBJ databases">
        <title>Depth-based differentiation of microbial function through sediment-hosted aquifers and enrichment of novel symbionts in the deep terrestrial subsurface.</title>
        <authorList>
            <person name="Probst A.J."/>
            <person name="Ladd B."/>
            <person name="Jarett J.K."/>
            <person name="Geller-Mcgrath D.E."/>
            <person name="Sieber C.M.K."/>
            <person name="Emerson J.B."/>
            <person name="Anantharaman K."/>
            <person name="Thomas B.C."/>
            <person name="Malmstrom R."/>
            <person name="Stieglmeier M."/>
            <person name="Klingl A."/>
            <person name="Woyke T."/>
            <person name="Ryan C.M."/>
            <person name="Banfield J.F."/>
        </authorList>
    </citation>
    <scope>NUCLEOTIDE SEQUENCE [LARGE SCALE GENOMIC DNA]</scope>
</reference>
<keyword evidence="1" id="KW-1133">Transmembrane helix</keyword>
<dbReference type="PANTHER" id="PTHR47483">
    <property type="entry name" value="BETA-ARABINOFURANOSYLTRANSFERASE RAY1"/>
    <property type="match status" value="1"/>
</dbReference>
<proteinExistence type="predicted"/>
<keyword evidence="1" id="KW-0472">Membrane</keyword>
<protein>
    <recommendedName>
        <fullName evidence="4">Glycosyltransferase 2-like domain-containing protein</fullName>
    </recommendedName>
</protein>
<dbReference type="SUPFAM" id="SSF53448">
    <property type="entry name" value="Nucleotide-diphospho-sugar transferases"/>
    <property type="match status" value="1"/>
</dbReference>
<gene>
    <name evidence="2" type="ORF">COT32_01645</name>
</gene>
<evidence type="ECO:0000256" key="1">
    <source>
        <dbReference type="SAM" id="Phobius"/>
    </source>
</evidence>
<dbReference type="InterPro" id="IPR029044">
    <property type="entry name" value="Nucleotide-diphossugar_trans"/>
</dbReference>